<proteinExistence type="inferred from homology"/>
<evidence type="ECO:0000313" key="5">
    <source>
        <dbReference type="Proteomes" id="UP000093592"/>
    </source>
</evidence>
<comment type="caution">
    <text evidence="4">The sequence shown here is derived from an EMBL/GenBank/DDBJ whole genome shotgun (WGS) entry which is preliminary data.</text>
</comment>
<dbReference type="GO" id="GO:0006508">
    <property type="term" value="P:proteolysis"/>
    <property type="evidence" value="ECO:0007669"/>
    <property type="project" value="InterPro"/>
</dbReference>
<protein>
    <submittedName>
        <fullName evidence="4">D-alanyl-D-alanine carboxypeptidase</fullName>
    </submittedName>
</protein>
<sequence length="451" mass="45245">MIVGAAVLAVVALVVAAAALFTASGRGASGAHIPPPPPAVSAQPGVVPVADTAAMPTVGGLSAALAAALADPNLGRLGGRVTDALTAKELWQQQDSLPLQPASTNKTLTAAAALLSLDRAARVTTRVVAASQPGVVILVGGGDPTLSAVPPGQQTWYHGAARISDLADQVRRSGVTPTAVQVDTSVFSGPKVAPGWDPGDIEGGDVAPIESVMLDAGRVQPATTDSSRSHSPALDAGQALAVALGVDPTRVTIAAHPAPAGAQQLAAVQSAPLIQRLYEMMNASDNVMAECIGREVAAALHRPLSFAGAVDAVTNRLRTAHIDIAGASLQDSSGLSVDDRLTAKALDAVVQAAAGPDKPELRPLLDVLPIAGGSGTLADRFLDPTFRPGPAAGWLRAKTGSLTATNALAGVITDRSGRVLTFALISNEAGPTGRIAIDNLAAALWSCGCVA</sequence>
<feature type="domain" description="Carboxypeptidase Rv3627c-like N-terminal" evidence="3">
    <location>
        <begin position="1"/>
        <end position="48"/>
    </location>
</feature>
<dbReference type="PRINTS" id="PR00922">
    <property type="entry name" value="DADACBPTASE3"/>
</dbReference>
<evidence type="ECO:0000256" key="2">
    <source>
        <dbReference type="ARBA" id="ARBA00022801"/>
    </source>
</evidence>
<gene>
    <name evidence="4" type="ORF">A5707_02690</name>
</gene>
<dbReference type="EMBL" id="LZKJ01000132">
    <property type="protein sequence ID" value="OBI44743.1"/>
    <property type="molecule type" value="Genomic_DNA"/>
</dbReference>
<keyword evidence="2" id="KW-0378">Hydrolase</keyword>
<organism evidence="4 5">
    <name type="scientific">Mycobacterium kyorinense</name>
    <dbReference type="NCBI Taxonomy" id="487514"/>
    <lineage>
        <taxon>Bacteria</taxon>
        <taxon>Bacillati</taxon>
        <taxon>Actinomycetota</taxon>
        <taxon>Actinomycetes</taxon>
        <taxon>Mycobacteriales</taxon>
        <taxon>Mycobacteriaceae</taxon>
        <taxon>Mycobacterium</taxon>
    </lineage>
</organism>
<dbReference type="Gene3D" id="3.40.710.10">
    <property type="entry name" value="DD-peptidase/beta-lactamase superfamily"/>
    <property type="match status" value="2"/>
</dbReference>
<dbReference type="PANTHER" id="PTHR30023">
    <property type="entry name" value="D-ALANYL-D-ALANINE CARBOXYPEPTIDASE"/>
    <property type="match status" value="1"/>
</dbReference>
<dbReference type="InterPro" id="IPR056340">
    <property type="entry name" value="Rv3627c-like_N"/>
</dbReference>
<evidence type="ECO:0000313" key="4">
    <source>
        <dbReference type="EMBL" id="OBI44743.1"/>
    </source>
</evidence>
<comment type="similarity">
    <text evidence="1">Belongs to the peptidase S13 family.</text>
</comment>
<reference evidence="5" key="1">
    <citation type="submission" date="2016-06" db="EMBL/GenBank/DDBJ databases">
        <authorList>
            <person name="Sutton G."/>
            <person name="Brinkac L."/>
            <person name="Sanka R."/>
            <person name="Adams M."/>
            <person name="Lau E."/>
            <person name="Sam S."/>
            <person name="Sreng N."/>
            <person name="Him V."/>
            <person name="Kerleguer A."/>
            <person name="Cheng S."/>
        </authorList>
    </citation>
    <scope>NUCLEOTIDE SEQUENCE [LARGE SCALE GENOMIC DNA]</scope>
    <source>
        <strain evidence="5">E861</strain>
    </source>
</reference>
<keyword evidence="4" id="KW-0121">Carboxypeptidase</keyword>
<evidence type="ECO:0000259" key="3">
    <source>
        <dbReference type="Pfam" id="PF23714"/>
    </source>
</evidence>
<evidence type="ECO:0000256" key="1">
    <source>
        <dbReference type="ARBA" id="ARBA00006096"/>
    </source>
</evidence>
<dbReference type="SUPFAM" id="SSF56601">
    <property type="entry name" value="beta-lactamase/transpeptidase-like"/>
    <property type="match status" value="1"/>
</dbReference>
<dbReference type="GO" id="GO:0004185">
    <property type="term" value="F:serine-type carboxypeptidase activity"/>
    <property type="evidence" value="ECO:0007669"/>
    <property type="project" value="InterPro"/>
</dbReference>
<name>A0A1A2Z503_9MYCO</name>
<accession>A0A1A2Z503</accession>
<dbReference type="Pfam" id="PF02113">
    <property type="entry name" value="Peptidase_S13"/>
    <property type="match status" value="2"/>
</dbReference>
<dbReference type="GO" id="GO:0000270">
    <property type="term" value="P:peptidoglycan metabolic process"/>
    <property type="evidence" value="ECO:0007669"/>
    <property type="project" value="TreeGrafter"/>
</dbReference>
<dbReference type="NCBIfam" id="TIGR00666">
    <property type="entry name" value="PBP4"/>
    <property type="match status" value="2"/>
</dbReference>
<dbReference type="InterPro" id="IPR000667">
    <property type="entry name" value="Peptidase_S13"/>
</dbReference>
<dbReference type="AlphaFoldDB" id="A0A1A2Z503"/>
<dbReference type="Proteomes" id="UP000093592">
    <property type="component" value="Unassembled WGS sequence"/>
</dbReference>
<dbReference type="PANTHER" id="PTHR30023:SF0">
    <property type="entry name" value="PENICILLIN-SENSITIVE CARBOXYPEPTIDASE A"/>
    <property type="match status" value="1"/>
</dbReference>
<keyword evidence="4" id="KW-0645">Protease</keyword>
<dbReference type="Pfam" id="PF23714">
    <property type="entry name" value="Rv3627c_N"/>
    <property type="match status" value="1"/>
</dbReference>
<dbReference type="InterPro" id="IPR012338">
    <property type="entry name" value="Beta-lactam/transpept-like"/>
</dbReference>